<evidence type="ECO:0000313" key="2">
    <source>
        <dbReference type="EMBL" id="APE36218.1"/>
    </source>
</evidence>
<evidence type="ECO:0000256" key="1">
    <source>
        <dbReference type="SAM" id="SignalP"/>
    </source>
</evidence>
<dbReference type="EMBL" id="CP018082">
    <property type="protein sequence ID" value="APE36218.1"/>
    <property type="molecule type" value="Genomic_DNA"/>
</dbReference>
<feature type="signal peptide" evidence="1">
    <location>
        <begin position="1"/>
        <end position="27"/>
    </location>
</feature>
<proteinExistence type="predicted"/>
<dbReference type="AlphaFoldDB" id="A0A1J0VW39"/>
<accession>A0A1J0VW39</accession>
<evidence type="ECO:0000313" key="3">
    <source>
        <dbReference type="Proteomes" id="UP000183810"/>
    </source>
</evidence>
<evidence type="ECO:0008006" key="4">
    <source>
        <dbReference type="Google" id="ProtNLM"/>
    </source>
</evidence>
<organism evidence="2 3">
    <name type="scientific">Nocardia mangyaensis</name>
    <dbReference type="NCBI Taxonomy" id="2213200"/>
    <lineage>
        <taxon>Bacteria</taxon>
        <taxon>Bacillati</taxon>
        <taxon>Actinomycetota</taxon>
        <taxon>Actinomycetes</taxon>
        <taxon>Mycobacteriales</taxon>
        <taxon>Nocardiaceae</taxon>
        <taxon>Nocardia</taxon>
    </lineage>
</organism>
<name>A0A1J0VW39_9NOCA</name>
<keyword evidence="1" id="KW-0732">Signal</keyword>
<protein>
    <recommendedName>
        <fullName evidence="4">Secreted protein</fullName>
    </recommendedName>
</protein>
<dbReference type="KEGG" id="nsl:BOX37_22405"/>
<reference evidence="2" key="1">
    <citation type="submission" date="2016-11" db="EMBL/GenBank/DDBJ databases">
        <authorList>
            <person name="Jaros S."/>
            <person name="Januszkiewicz K."/>
            <person name="Wedrychowicz H."/>
        </authorList>
    </citation>
    <scope>NUCLEOTIDE SEQUENCE [LARGE SCALE GENOMIC DNA]</scope>
    <source>
        <strain evidence="2">Y48</strain>
    </source>
</reference>
<gene>
    <name evidence="2" type="ORF">BOX37_22405</name>
</gene>
<dbReference type="RefSeq" id="WP_071929398.1">
    <property type="nucleotide sequence ID" value="NZ_CP018082.1"/>
</dbReference>
<feature type="chain" id="PRO_5012204586" description="Secreted protein" evidence="1">
    <location>
        <begin position="28"/>
        <end position="62"/>
    </location>
</feature>
<keyword evidence="3" id="KW-1185">Reference proteome</keyword>
<dbReference type="Proteomes" id="UP000183810">
    <property type="component" value="Chromosome"/>
</dbReference>
<sequence>MRKILTRATIILAFATVTVVSAGQASAITGGQCVGGGGVVIHEMDGTKTCIGGFYTGLEILF</sequence>